<dbReference type="NCBIfam" id="TIGR00797">
    <property type="entry name" value="matE"/>
    <property type="match status" value="1"/>
</dbReference>
<accession>A0ABD5Z6Z2</accession>
<protein>
    <recommendedName>
        <fullName evidence="9">Multidrug-efflux transporter</fullName>
    </recommendedName>
</protein>
<feature type="transmembrane region" description="Helical" evidence="10">
    <location>
        <begin position="431"/>
        <end position="451"/>
    </location>
</feature>
<feature type="transmembrane region" description="Helical" evidence="10">
    <location>
        <begin position="50"/>
        <end position="73"/>
    </location>
</feature>
<keyword evidence="2" id="KW-0813">Transport</keyword>
<feature type="transmembrane region" description="Helical" evidence="10">
    <location>
        <begin position="129"/>
        <end position="154"/>
    </location>
</feature>
<evidence type="ECO:0000256" key="2">
    <source>
        <dbReference type="ARBA" id="ARBA00022448"/>
    </source>
</evidence>
<feature type="transmembrane region" description="Helical" evidence="10">
    <location>
        <begin position="264"/>
        <end position="285"/>
    </location>
</feature>
<feature type="transmembrane region" description="Helical" evidence="10">
    <location>
        <begin position="198"/>
        <end position="225"/>
    </location>
</feature>
<keyword evidence="8 10" id="KW-0472">Membrane</keyword>
<keyword evidence="5 10" id="KW-0812">Transmembrane</keyword>
<sequence>MFDVSREEITEGSLPRALVLLSTPLVAQYFVVVIQQVVDVFWVGRLGENAVAAVGLVLPLVGLAMVPSHISTVGSQVLVSQRVGADDSGAARRVAVNAAVVGFVLQVVAFVLVFLFASDVVGLLGASEAVVPLAVTYLTVYVAGSIPSGVSDALEGGFVGSGDSRAALYVNVTAVVVNAVLDPFLILDTVFGSDLLGVGLGIFGAALASALGFTTGLLLAATMAFRGNYTFSLSRADVSFDRGDVRELVGVGGPSAGQNTARQVARLLVIAIVSFVSGAAGLAAYTVGARIATVAFVPAQGLGQAATSVVGQNLGARKPERAQTAAWLAVGIAAVGLGLVGAVQWFFPATIALLFVPEITPRGLELSTAYLQILAVGYWALGVIYTIEAGFNGAGRTRVSMVSTMLQYWLVRLPIAAVGALVLSYGVFAVFWGVTISNVVAALGLCGYFWYATRGGMLDRAADDAAG</sequence>
<dbReference type="RefSeq" id="WP_279527692.1">
    <property type="nucleotide sequence ID" value="NZ_CP122312.1"/>
</dbReference>
<dbReference type="InterPro" id="IPR048279">
    <property type="entry name" value="MdtK-like"/>
</dbReference>
<evidence type="ECO:0000256" key="3">
    <source>
        <dbReference type="ARBA" id="ARBA00022449"/>
    </source>
</evidence>
<dbReference type="PANTHER" id="PTHR43298">
    <property type="entry name" value="MULTIDRUG RESISTANCE PROTEIN NORM-RELATED"/>
    <property type="match status" value="1"/>
</dbReference>
<feature type="transmembrane region" description="Helical" evidence="10">
    <location>
        <begin position="18"/>
        <end position="38"/>
    </location>
</feature>
<dbReference type="EMBL" id="JBHTAR010000011">
    <property type="protein sequence ID" value="MFC7200931.1"/>
    <property type="molecule type" value="Genomic_DNA"/>
</dbReference>
<dbReference type="Pfam" id="PF01554">
    <property type="entry name" value="MatE"/>
    <property type="match status" value="2"/>
</dbReference>
<evidence type="ECO:0000256" key="6">
    <source>
        <dbReference type="ARBA" id="ARBA00022989"/>
    </source>
</evidence>
<keyword evidence="6 10" id="KW-1133">Transmembrane helix</keyword>
<keyword evidence="7" id="KW-0406">Ion transport</keyword>
<dbReference type="AlphaFoldDB" id="A0ABD5Z6Z2"/>
<evidence type="ECO:0000256" key="4">
    <source>
        <dbReference type="ARBA" id="ARBA00022475"/>
    </source>
</evidence>
<dbReference type="PIRSF" id="PIRSF006603">
    <property type="entry name" value="DinF"/>
    <property type="match status" value="1"/>
</dbReference>
<organism evidence="11 12">
    <name type="scientific">Halospeciosus flavus</name>
    <dbReference type="NCBI Taxonomy" id="3032283"/>
    <lineage>
        <taxon>Archaea</taxon>
        <taxon>Methanobacteriati</taxon>
        <taxon>Methanobacteriota</taxon>
        <taxon>Stenosarchaea group</taxon>
        <taxon>Halobacteria</taxon>
        <taxon>Halobacteriales</taxon>
        <taxon>Halobacteriaceae</taxon>
        <taxon>Halospeciosus</taxon>
    </lineage>
</organism>
<dbReference type="PANTHER" id="PTHR43298:SF2">
    <property type="entry name" value="FMN_FAD EXPORTER YEEO-RELATED"/>
    <property type="match status" value="1"/>
</dbReference>
<feature type="transmembrane region" description="Helical" evidence="10">
    <location>
        <begin position="408"/>
        <end position="425"/>
    </location>
</feature>
<evidence type="ECO:0000256" key="5">
    <source>
        <dbReference type="ARBA" id="ARBA00022692"/>
    </source>
</evidence>
<proteinExistence type="predicted"/>
<dbReference type="InterPro" id="IPR002528">
    <property type="entry name" value="MATE_fam"/>
</dbReference>
<feature type="transmembrane region" description="Helical" evidence="10">
    <location>
        <begin position="326"/>
        <end position="347"/>
    </location>
</feature>
<dbReference type="InterPro" id="IPR050222">
    <property type="entry name" value="MATE_MdtK"/>
</dbReference>
<evidence type="ECO:0000256" key="1">
    <source>
        <dbReference type="ARBA" id="ARBA00004651"/>
    </source>
</evidence>
<feature type="transmembrane region" description="Helical" evidence="10">
    <location>
        <begin position="291"/>
        <end position="314"/>
    </location>
</feature>
<comment type="subcellular location">
    <subcellularLocation>
        <location evidence="1">Cell membrane</location>
        <topology evidence="1">Multi-pass membrane protein</topology>
    </subcellularLocation>
</comment>
<evidence type="ECO:0000256" key="7">
    <source>
        <dbReference type="ARBA" id="ARBA00023065"/>
    </source>
</evidence>
<dbReference type="GO" id="GO:0005886">
    <property type="term" value="C:plasma membrane"/>
    <property type="evidence" value="ECO:0007669"/>
    <property type="project" value="UniProtKB-SubCell"/>
</dbReference>
<evidence type="ECO:0000313" key="11">
    <source>
        <dbReference type="EMBL" id="MFC7200931.1"/>
    </source>
</evidence>
<keyword evidence="3" id="KW-0050">Antiport</keyword>
<evidence type="ECO:0000256" key="10">
    <source>
        <dbReference type="SAM" id="Phobius"/>
    </source>
</evidence>
<evidence type="ECO:0000256" key="8">
    <source>
        <dbReference type="ARBA" id="ARBA00023136"/>
    </source>
</evidence>
<comment type="caution">
    <text evidence="11">The sequence shown here is derived from an EMBL/GenBank/DDBJ whole genome shotgun (WGS) entry which is preliminary data.</text>
</comment>
<evidence type="ECO:0000313" key="12">
    <source>
        <dbReference type="Proteomes" id="UP001596447"/>
    </source>
</evidence>
<keyword evidence="4" id="KW-1003">Cell membrane</keyword>
<dbReference type="Proteomes" id="UP001596447">
    <property type="component" value="Unassembled WGS sequence"/>
</dbReference>
<feature type="transmembrane region" description="Helical" evidence="10">
    <location>
        <begin position="367"/>
        <end position="387"/>
    </location>
</feature>
<evidence type="ECO:0000256" key="9">
    <source>
        <dbReference type="ARBA" id="ARBA00031636"/>
    </source>
</evidence>
<reference evidence="11 12" key="1">
    <citation type="journal article" date="2019" name="Int. J. Syst. Evol. Microbiol.">
        <title>The Global Catalogue of Microorganisms (GCM) 10K type strain sequencing project: providing services to taxonomists for standard genome sequencing and annotation.</title>
        <authorList>
            <consortium name="The Broad Institute Genomics Platform"/>
            <consortium name="The Broad Institute Genome Sequencing Center for Infectious Disease"/>
            <person name="Wu L."/>
            <person name="Ma J."/>
        </authorList>
    </citation>
    <scope>NUCLEOTIDE SEQUENCE [LARGE SCALE GENOMIC DNA]</scope>
    <source>
        <strain evidence="11 12">XZGYJ-43</strain>
    </source>
</reference>
<feature type="transmembrane region" description="Helical" evidence="10">
    <location>
        <begin position="166"/>
        <end position="186"/>
    </location>
</feature>
<dbReference type="GO" id="GO:0006811">
    <property type="term" value="P:monoatomic ion transport"/>
    <property type="evidence" value="ECO:0007669"/>
    <property type="project" value="UniProtKB-KW"/>
</dbReference>
<keyword evidence="12" id="KW-1185">Reference proteome</keyword>
<name>A0ABD5Z6Z2_9EURY</name>
<gene>
    <name evidence="11" type="ORF">ACFQJ9_16230</name>
</gene>
<dbReference type="GO" id="GO:0015297">
    <property type="term" value="F:antiporter activity"/>
    <property type="evidence" value="ECO:0007669"/>
    <property type="project" value="UniProtKB-KW"/>
</dbReference>
<feature type="transmembrane region" description="Helical" evidence="10">
    <location>
        <begin position="94"/>
        <end position="117"/>
    </location>
</feature>